<keyword evidence="2" id="KW-1185">Reference proteome</keyword>
<comment type="caution">
    <text evidence="1">The sequence shown here is derived from an EMBL/GenBank/DDBJ whole genome shotgun (WGS) entry which is preliminary data.</text>
</comment>
<name>A0ABN7UVD6_GIGMA</name>
<gene>
    <name evidence="1" type="ORF">GMARGA_LOCUS10870</name>
</gene>
<proteinExistence type="predicted"/>
<dbReference type="Proteomes" id="UP000789901">
    <property type="component" value="Unassembled WGS sequence"/>
</dbReference>
<evidence type="ECO:0000313" key="1">
    <source>
        <dbReference type="EMBL" id="CAG8679425.1"/>
    </source>
</evidence>
<dbReference type="EMBL" id="CAJVQB010006204">
    <property type="protein sequence ID" value="CAG8679425.1"/>
    <property type="molecule type" value="Genomic_DNA"/>
</dbReference>
<organism evidence="1 2">
    <name type="scientific">Gigaspora margarita</name>
    <dbReference type="NCBI Taxonomy" id="4874"/>
    <lineage>
        <taxon>Eukaryota</taxon>
        <taxon>Fungi</taxon>
        <taxon>Fungi incertae sedis</taxon>
        <taxon>Mucoromycota</taxon>
        <taxon>Glomeromycotina</taxon>
        <taxon>Glomeromycetes</taxon>
        <taxon>Diversisporales</taxon>
        <taxon>Gigasporaceae</taxon>
        <taxon>Gigaspora</taxon>
    </lineage>
</organism>
<reference evidence="1 2" key="1">
    <citation type="submission" date="2021-06" db="EMBL/GenBank/DDBJ databases">
        <authorList>
            <person name="Kallberg Y."/>
            <person name="Tangrot J."/>
            <person name="Rosling A."/>
        </authorList>
    </citation>
    <scope>NUCLEOTIDE SEQUENCE [LARGE SCALE GENOMIC DNA]</scope>
    <source>
        <strain evidence="1 2">120-4 pot B 10/14</strain>
    </source>
</reference>
<protein>
    <submittedName>
        <fullName evidence="1">12385_t:CDS:1</fullName>
    </submittedName>
</protein>
<sequence>ICTIPGLLTGAPVGTAMGFTETEYIWKDLFQMYIKHFVNSILLDYPTTELSLLNSKMTFLLTYTSIAIVNAFKTTGIWPLNPKAINSNKLDPSLPTEHIVVSPLSPQNEQIPSDQAFKRRKYKLKNENKNCKSIQKELKPSRIQNMSLKLVLKYPMPQFQQIDSSEPT</sequence>
<feature type="non-terminal residue" evidence="1">
    <location>
        <position position="1"/>
    </location>
</feature>
<accession>A0ABN7UVD6</accession>
<evidence type="ECO:0000313" key="2">
    <source>
        <dbReference type="Proteomes" id="UP000789901"/>
    </source>
</evidence>